<dbReference type="Proteomes" id="UP000326799">
    <property type="component" value="Unassembled WGS sequence"/>
</dbReference>
<accession>A0A5N6EHW0</accession>
<reference evidence="1 2" key="1">
    <citation type="submission" date="2019-04" db="EMBL/GenBank/DDBJ databases">
        <title>Fungal friends and foes A comparative genomics study of 23 Aspergillus species from section Flavi.</title>
        <authorList>
            <consortium name="DOE Joint Genome Institute"/>
            <person name="Kjaerbolling I."/>
            <person name="Vesth T.C."/>
            <person name="Frisvad J.C."/>
            <person name="Nybo J.L."/>
            <person name="Theobald S."/>
            <person name="Kildgaard S."/>
            <person name="Petersen T.I."/>
            <person name="Kuo A."/>
            <person name="Sato A."/>
            <person name="Lyhne E.K."/>
            <person name="Kogle M.E."/>
            <person name="Wiebenga A."/>
            <person name="Kun R.S."/>
            <person name="Lubbers R.J."/>
            <person name="Makela M.R."/>
            <person name="Barry K."/>
            <person name="Chovatia M."/>
            <person name="Clum A."/>
            <person name="Daum C."/>
            <person name="Haridas S."/>
            <person name="He G."/>
            <person name="LaButti K."/>
            <person name="Lipzen A."/>
            <person name="Mondo S."/>
            <person name="Pangilinan J."/>
            <person name="Riley R."/>
            <person name="Salamov A."/>
            <person name="Simmons B.A."/>
            <person name="Magnuson J.K."/>
            <person name="Henrissat B."/>
            <person name="Mortensen U.H."/>
            <person name="Larsen T.O."/>
            <person name="De vries R.P."/>
            <person name="Grigoriev I.V."/>
            <person name="Machida M."/>
            <person name="Baker S.E."/>
            <person name="Andersen M.R."/>
        </authorList>
    </citation>
    <scope>NUCLEOTIDE SEQUENCE [LARGE SCALE GENOMIC DNA]</scope>
    <source>
        <strain evidence="1 2">CBS 126849</strain>
    </source>
</reference>
<evidence type="ECO:0000313" key="1">
    <source>
        <dbReference type="EMBL" id="KAB8216988.1"/>
    </source>
</evidence>
<keyword evidence="2" id="KW-1185">Reference proteome</keyword>
<evidence type="ECO:0000313" key="2">
    <source>
        <dbReference type="Proteomes" id="UP000326799"/>
    </source>
</evidence>
<dbReference type="AlphaFoldDB" id="A0A5N6EHW0"/>
<proteinExistence type="predicted"/>
<gene>
    <name evidence="1" type="ORF">BDV33DRAFT_177933</name>
</gene>
<dbReference type="EMBL" id="ML733471">
    <property type="protein sequence ID" value="KAB8216988.1"/>
    <property type="molecule type" value="Genomic_DNA"/>
</dbReference>
<organism evidence="1 2">
    <name type="scientific">Aspergillus novoparasiticus</name>
    <dbReference type="NCBI Taxonomy" id="986946"/>
    <lineage>
        <taxon>Eukaryota</taxon>
        <taxon>Fungi</taxon>
        <taxon>Dikarya</taxon>
        <taxon>Ascomycota</taxon>
        <taxon>Pezizomycotina</taxon>
        <taxon>Eurotiomycetes</taxon>
        <taxon>Eurotiomycetidae</taxon>
        <taxon>Eurotiales</taxon>
        <taxon>Aspergillaceae</taxon>
        <taxon>Aspergillus</taxon>
        <taxon>Aspergillus subgen. Circumdati</taxon>
    </lineage>
</organism>
<sequence>MGPFKMSLHLFPIITPHIQTLGGLVLDNAVPSNVSRLWSTGSSIRSYSTCPLPGLPIITFTPSYRNTTMLRLPDSYSCRFV</sequence>
<name>A0A5N6EHW0_9EURO</name>
<protein>
    <submittedName>
        <fullName evidence="1">Uncharacterized protein</fullName>
    </submittedName>
</protein>